<dbReference type="EMBL" id="JANUBL010000008">
    <property type="protein sequence ID" value="MCS4122701.1"/>
    <property type="molecule type" value="Genomic_DNA"/>
</dbReference>
<reference evidence="6" key="1">
    <citation type="submission" date="2022-08" db="EMBL/GenBank/DDBJ databases">
        <title>Genomic Encyclopedia of Type Strains, Phase V (KMG-V): Genome sequencing to study the core and pangenomes of soil and plant-associated prokaryotes.</title>
        <authorList>
            <person name="Whitman W."/>
        </authorList>
    </citation>
    <scope>NUCLEOTIDE SEQUENCE</scope>
    <source>
        <strain evidence="5">SP2016B</strain>
        <strain evidence="6">SP3026</strain>
    </source>
</reference>
<evidence type="ECO:0000313" key="5">
    <source>
        <dbReference type="EMBL" id="MCS3867022.1"/>
    </source>
</evidence>
<dbReference type="PANTHER" id="PTHR40661">
    <property type="match status" value="1"/>
</dbReference>
<dbReference type="InterPro" id="IPR015927">
    <property type="entry name" value="Peptidase_S24_S26A/B/C"/>
</dbReference>
<keyword evidence="1" id="KW-0805">Transcription regulation</keyword>
<dbReference type="SUPFAM" id="SSF47413">
    <property type="entry name" value="lambda repressor-like DNA-binding domains"/>
    <property type="match status" value="1"/>
</dbReference>
<dbReference type="SUPFAM" id="SSF51306">
    <property type="entry name" value="LexA/Signal peptidase"/>
    <property type="match status" value="1"/>
</dbReference>
<keyword evidence="3" id="KW-0804">Transcription</keyword>
<proteinExistence type="predicted"/>
<dbReference type="InterPro" id="IPR010982">
    <property type="entry name" value="Lambda_DNA-bd_dom_sf"/>
</dbReference>
<dbReference type="GO" id="GO:0003677">
    <property type="term" value="F:DNA binding"/>
    <property type="evidence" value="ECO:0007669"/>
    <property type="project" value="UniProtKB-KW"/>
</dbReference>
<feature type="domain" description="HTH cro/C1-type" evidence="4">
    <location>
        <begin position="9"/>
        <end position="68"/>
    </location>
</feature>
<evidence type="ECO:0000256" key="1">
    <source>
        <dbReference type="ARBA" id="ARBA00023015"/>
    </source>
</evidence>
<protein>
    <submittedName>
        <fullName evidence="6">Transcriptional regulator with XRE-family HTH domain</fullName>
    </submittedName>
</protein>
<dbReference type="Gene3D" id="2.10.109.10">
    <property type="entry name" value="Umud Fragment, subunit A"/>
    <property type="match status" value="1"/>
</dbReference>
<name>A0A9X2V889_9BACT</name>
<dbReference type="CDD" id="cd00093">
    <property type="entry name" value="HTH_XRE"/>
    <property type="match status" value="1"/>
</dbReference>
<evidence type="ECO:0000313" key="6">
    <source>
        <dbReference type="EMBL" id="MCS4122701.1"/>
    </source>
</evidence>
<dbReference type="Pfam" id="PF01381">
    <property type="entry name" value="HTH_3"/>
    <property type="match status" value="1"/>
</dbReference>
<dbReference type="PANTHER" id="PTHR40661:SF3">
    <property type="entry name" value="FELS-1 PROPHAGE TRANSCRIPTIONAL REGULATOR"/>
    <property type="match status" value="1"/>
</dbReference>
<dbReference type="AlphaFoldDB" id="A0A9X2V889"/>
<dbReference type="InterPro" id="IPR036286">
    <property type="entry name" value="LexA/Signal_pep-like_sf"/>
</dbReference>
<dbReference type="RefSeq" id="WP_103016202.1">
    <property type="nucleotide sequence ID" value="NZ_CALTSD010000017.1"/>
</dbReference>
<dbReference type="InterPro" id="IPR001387">
    <property type="entry name" value="Cro/C1-type_HTH"/>
</dbReference>
<dbReference type="EMBL" id="JANTYZ010000031">
    <property type="protein sequence ID" value="MCS3867022.1"/>
    <property type="molecule type" value="Genomic_DNA"/>
</dbReference>
<dbReference type="CDD" id="cd06462">
    <property type="entry name" value="Peptidase_S24_S26"/>
    <property type="match status" value="1"/>
</dbReference>
<dbReference type="Gene3D" id="1.10.260.40">
    <property type="entry name" value="lambda repressor-like DNA-binding domains"/>
    <property type="match status" value="1"/>
</dbReference>
<evidence type="ECO:0000256" key="2">
    <source>
        <dbReference type="ARBA" id="ARBA00023125"/>
    </source>
</evidence>
<dbReference type="PROSITE" id="PS50943">
    <property type="entry name" value="HTH_CROC1"/>
    <property type="match status" value="1"/>
</dbReference>
<gene>
    <name evidence="6" type="ORF">GGP45_003068</name>
    <name evidence="5" type="ORF">GGP82_003606</name>
</gene>
<evidence type="ECO:0000256" key="3">
    <source>
        <dbReference type="ARBA" id="ARBA00023163"/>
    </source>
</evidence>
<evidence type="ECO:0000313" key="7">
    <source>
        <dbReference type="Proteomes" id="UP001155144"/>
    </source>
</evidence>
<dbReference type="Proteomes" id="UP001155144">
    <property type="component" value="Unassembled WGS sequence"/>
</dbReference>
<evidence type="ECO:0000259" key="4">
    <source>
        <dbReference type="PROSITE" id="PS50943"/>
    </source>
</evidence>
<comment type="caution">
    <text evidence="6">The sequence shown here is derived from an EMBL/GenBank/DDBJ whole genome shotgun (WGS) entry which is preliminary data.</text>
</comment>
<accession>A0A9X2V889</accession>
<dbReference type="SMART" id="SM00530">
    <property type="entry name" value="HTH_XRE"/>
    <property type="match status" value="1"/>
</dbReference>
<keyword evidence="2" id="KW-0238">DNA-binding</keyword>
<dbReference type="Pfam" id="PF00717">
    <property type="entry name" value="Peptidase_S24"/>
    <property type="match status" value="1"/>
</dbReference>
<organism evidence="6 7">
    <name type="scientific">Salinibacter ruber</name>
    <dbReference type="NCBI Taxonomy" id="146919"/>
    <lineage>
        <taxon>Bacteria</taxon>
        <taxon>Pseudomonadati</taxon>
        <taxon>Rhodothermota</taxon>
        <taxon>Rhodothermia</taxon>
        <taxon>Rhodothermales</taxon>
        <taxon>Salinibacteraceae</taxon>
        <taxon>Salinibacter</taxon>
    </lineage>
</organism>
<dbReference type="Proteomes" id="UP001155034">
    <property type="component" value="Unassembled WGS sequence"/>
</dbReference>
<sequence length="219" mass="25279">MDEGEAARLKQAREKLGLSRDDAFVRLRIAGKDISFSSYKRWERGERDISRSMATEIVEILQKSEQEIMGERIEPGGEDLQTVPEIEMEVSDGNGARGTNSNLMLPRSYIRSEYGIHPERLVVMRVRGRSMLDTLSPGQKVLAVRQEGQDLEDDVIYALRGPLGFTVKRLRFDRKEARPVIWIWPDNPEQEDQRRCLNLNDFEEEYTVVAKALEVRQKL</sequence>